<evidence type="ECO:0000313" key="1">
    <source>
        <dbReference type="EMBL" id="KKM93149.1"/>
    </source>
</evidence>
<sequence length="52" mass="5770">TDCGGIGCDCGVWGRNLSIIVHEIGHGIISIGWRRKRFDTFGDFWLMGSDLT</sequence>
<reference evidence="1" key="1">
    <citation type="journal article" date="2015" name="Nature">
        <title>Complex archaea that bridge the gap between prokaryotes and eukaryotes.</title>
        <authorList>
            <person name="Spang A."/>
            <person name="Saw J.H."/>
            <person name="Jorgensen S.L."/>
            <person name="Zaremba-Niedzwiedzka K."/>
            <person name="Martijn J."/>
            <person name="Lind A.E."/>
            <person name="van Eijk R."/>
            <person name="Schleper C."/>
            <person name="Guy L."/>
            <person name="Ettema T.J."/>
        </authorList>
    </citation>
    <scope>NUCLEOTIDE SEQUENCE</scope>
</reference>
<comment type="caution">
    <text evidence="1">The sequence shown here is derived from an EMBL/GenBank/DDBJ whole genome shotgun (WGS) entry which is preliminary data.</text>
</comment>
<name>A0A0F9LDT8_9ZZZZ</name>
<accession>A0A0F9LDT8</accession>
<protein>
    <submittedName>
        <fullName evidence="1">Uncharacterized protein</fullName>
    </submittedName>
</protein>
<gene>
    <name evidence="1" type="ORF">LCGC14_1211490</name>
</gene>
<organism evidence="1">
    <name type="scientific">marine sediment metagenome</name>
    <dbReference type="NCBI Taxonomy" id="412755"/>
    <lineage>
        <taxon>unclassified sequences</taxon>
        <taxon>metagenomes</taxon>
        <taxon>ecological metagenomes</taxon>
    </lineage>
</organism>
<proteinExistence type="predicted"/>
<dbReference type="EMBL" id="LAZR01006306">
    <property type="protein sequence ID" value="KKM93149.1"/>
    <property type="molecule type" value="Genomic_DNA"/>
</dbReference>
<dbReference type="AlphaFoldDB" id="A0A0F9LDT8"/>
<feature type="non-terminal residue" evidence="1">
    <location>
        <position position="1"/>
    </location>
</feature>